<dbReference type="SUPFAM" id="SSF54285">
    <property type="entry name" value="MoaD/ThiS"/>
    <property type="match status" value="1"/>
</dbReference>
<evidence type="ECO:0000259" key="1">
    <source>
        <dbReference type="Pfam" id="PF00899"/>
    </source>
</evidence>
<dbReference type="GO" id="GO:0016779">
    <property type="term" value="F:nucleotidyltransferase activity"/>
    <property type="evidence" value="ECO:0007669"/>
    <property type="project" value="UniProtKB-KW"/>
</dbReference>
<sequence length="383" mass="41567">MCNDNSADRSRRRTPVSVNVYIPTPFRHLVGNRANVRATGVTVRDIIDDLDRQYPGFRAQLVDSSGRRARHINIYVNQVEIENLADEATELHEGDEVAVIPALAGGAPTVLTPEMVERYSRHIIMPQVGSAGQRKIIESRVLIIGAGGLGSPVALYLALAGVGTIGIVDFDVVDRSNLQRQILHQTDDIGKPKVQSARETLLAHNPNIEVVTHETPITSDNAMEIISQYDIVVNGADNFATRYLVNDACYLLKKPLVDGSILMFDGQATTYLPGKGCYRCLYPAPPPPGMVPSCAEAGVLGAMCATIGSIQATEVLKLILEIGEPLVNRLLLYDALTLEFRIVKIRRDPNCPLCGDNPTIHELIDYEAFCGAPIPHAAAPFGG</sequence>
<evidence type="ECO:0000313" key="3">
    <source>
        <dbReference type="Proteomes" id="UP000326331"/>
    </source>
</evidence>
<dbReference type="InterPro" id="IPR035985">
    <property type="entry name" value="Ubiquitin-activating_enz"/>
</dbReference>
<accession>A0ABX6C1U8</accession>
<dbReference type="InterPro" id="IPR003749">
    <property type="entry name" value="ThiS/MoaD-like"/>
</dbReference>
<keyword evidence="3" id="KW-1185">Reference proteome</keyword>
<dbReference type="PANTHER" id="PTHR10953:SF102">
    <property type="entry name" value="ADENYLYLTRANSFERASE AND SULFURTRANSFERASE MOCS3"/>
    <property type="match status" value="1"/>
</dbReference>
<dbReference type="InterPro" id="IPR016155">
    <property type="entry name" value="Mopterin_synth/thiamin_S_b"/>
</dbReference>
<keyword evidence="2" id="KW-0548">Nucleotidyltransferase</keyword>
<dbReference type="Gene3D" id="3.10.20.30">
    <property type="match status" value="1"/>
</dbReference>
<organism evidence="2 3">
    <name type="scientific">Tepidiforma bonchosmolovskayae</name>
    <dbReference type="NCBI Taxonomy" id="2601677"/>
    <lineage>
        <taxon>Bacteria</taxon>
        <taxon>Bacillati</taxon>
        <taxon>Chloroflexota</taxon>
        <taxon>Tepidiformia</taxon>
        <taxon>Tepidiformales</taxon>
        <taxon>Tepidiformaceae</taxon>
        <taxon>Tepidiforma</taxon>
    </lineage>
</organism>
<dbReference type="NCBIfam" id="NF004281">
    <property type="entry name" value="PRK05690.1"/>
    <property type="match status" value="1"/>
</dbReference>
<gene>
    <name evidence="2" type="primary">moeB</name>
    <name evidence="2" type="ORF">Tbon_08080</name>
</gene>
<dbReference type="Pfam" id="PF00899">
    <property type="entry name" value="ThiF"/>
    <property type="match status" value="1"/>
</dbReference>
<feature type="domain" description="THIF-type NAD/FAD binding fold" evidence="1">
    <location>
        <begin position="119"/>
        <end position="352"/>
    </location>
</feature>
<evidence type="ECO:0000313" key="2">
    <source>
        <dbReference type="EMBL" id="QFG03252.1"/>
    </source>
</evidence>
<dbReference type="PANTHER" id="PTHR10953">
    <property type="entry name" value="UBIQUITIN-ACTIVATING ENZYME E1"/>
    <property type="match status" value="1"/>
</dbReference>
<dbReference type="SUPFAM" id="SSF69572">
    <property type="entry name" value="Activating enzymes of the ubiquitin-like proteins"/>
    <property type="match status" value="1"/>
</dbReference>
<dbReference type="InterPro" id="IPR012675">
    <property type="entry name" value="Beta-grasp_dom_sf"/>
</dbReference>
<proteinExistence type="predicted"/>
<dbReference type="Pfam" id="PF02597">
    <property type="entry name" value="ThiS"/>
    <property type="match status" value="1"/>
</dbReference>
<dbReference type="EMBL" id="CP042829">
    <property type="protein sequence ID" value="QFG03252.1"/>
    <property type="molecule type" value="Genomic_DNA"/>
</dbReference>
<dbReference type="InterPro" id="IPR045886">
    <property type="entry name" value="ThiF/MoeB/HesA"/>
</dbReference>
<dbReference type="CDD" id="cd00757">
    <property type="entry name" value="ThiF_MoeB_HesA_family"/>
    <property type="match status" value="1"/>
</dbReference>
<keyword evidence="2" id="KW-0808">Transferase</keyword>
<dbReference type="Gene3D" id="3.40.50.720">
    <property type="entry name" value="NAD(P)-binding Rossmann-like Domain"/>
    <property type="match status" value="1"/>
</dbReference>
<reference evidence="2 3" key="2">
    <citation type="submission" date="2019-10" db="EMBL/GenBank/DDBJ databases">
        <title>Thermopilla bonchosmolovskayae gen. nov., sp. nov., a moderately thermophilic Chloroflexi bacterium from a Chukotka hot spring (Arctic, Russia), representing a novel classis Thermopillaia, which include previously uncultivated lineage OLB14.</title>
        <authorList>
            <person name="Kochetkova T.V."/>
            <person name="Zayulina K.S."/>
            <person name="Zhigarkov V.S."/>
            <person name="Minaev N.V."/>
            <person name="Novikov A."/>
            <person name="Toshchakov S.V."/>
            <person name="Elcheninov A.G."/>
            <person name="Kublanov I.V."/>
        </authorList>
    </citation>
    <scope>NUCLEOTIDE SEQUENCE [LARGE SCALE GENOMIC DNA]</scope>
    <source>
        <strain evidence="2 3">3753O</strain>
    </source>
</reference>
<name>A0ABX6C1U8_9CHLR</name>
<reference evidence="2 3" key="1">
    <citation type="submission" date="2019-08" db="EMBL/GenBank/DDBJ databases">
        <authorList>
            <person name="Toschakov S.V."/>
        </authorList>
    </citation>
    <scope>NUCLEOTIDE SEQUENCE [LARGE SCALE GENOMIC DNA]</scope>
    <source>
        <strain evidence="2 3">3753O</strain>
    </source>
</reference>
<dbReference type="InterPro" id="IPR000594">
    <property type="entry name" value="ThiF_NAD_FAD-bd"/>
</dbReference>
<protein>
    <submittedName>
        <fullName evidence="2">Molybdopterin-synthase adenylyltransferase MoeB</fullName>
    </submittedName>
</protein>
<dbReference type="Proteomes" id="UP000326331">
    <property type="component" value="Chromosome"/>
</dbReference>